<reference evidence="1 2" key="1">
    <citation type="submission" date="2024-09" db="EMBL/GenBank/DDBJ databases">
        <authorList>
            <person name="Sun Q."/>
            <person name="Mori K."/>
        </authorList>
    </citation>
    <scope>NUCLEOTIDE SEQUENCE [LARGE SCALE GENOMIC DNA]</scope>
    <source>
        <strain evidence="1 2">CICC 10874</strain>
    </source>
</reference>
<evidence type="ECO:0000313" key="2">
    <source>
        <dbReference type="Proteomes" id="UP001589793"/>
    </source>
</evidence>
<name>A0ABV6R8T4_9MICO</name>
<proteinExistence type="predicted"/>
<evidence type="ECO:0008006" key="3">
    <source>
        <dbReference type="Google" id="ProtNLM"/>
    </source>
</evidence>
<keyword evidence="2" id="KW-1185">Reference proteome</keyword>
<dbReference type="EMBL" id="JBHLSV010000005">
    <property type="protein sequence ID" value="MFC0673390.1"/>
    <property type="molecule type" value="Genomic_DNA"/>
</dbReference>
<organism evidence="1 2">
    <name type="scientific">Brachybacterium hainanense</name>
    <dbReference type="NCBI Taxonomy" id="1541174"/>
    <lineage>
        <taxon>Bacteria</taxon>
        <taxon>Bacillati</taxon>
        <taxon>Actinomycetota</taxon>
        <taxon>Actinomycetes</taxon>
        <taxon>Micrococcales</taxon>
        <taxon>Dermabacteraceae</taxon>
        <taxon>Brachybacterium</taxon>
    </lineage>
</organism>
<protein>
    <recommendedName>
        <fullName evidence="3">Methionine synthase</fullName>
    </recommendedName>
</protein>
<dbReference type="RefSeq" id="WP_376978926.1">
    <property type="nucleotide sequence ID" value="NZ_JBHLSV010000005.1"/>
</dbReference>
<accession>A0ABV6R8T4</accession>
<evidence type="ECO:0000313" key="1">
    <source>
        <dbReference type="EMBL" id="MFC0673390.1"/>
    </source>
</evidence>
<sequence length="372" mass="39277">MSAHGTRAQSAGMPLVGIAGDGTFAPAPGEGRLEALTRLRALLGDDLEEQIATELFLPAALGTESADQLLPASLALLAGATGDLTSYGWRVGPGAGHAWRRAQELRARTTEDARFALLGYEGPLVLTTFGPVSLAAATFLASGERTLADRGALRDLPVLLAEGVAEQLARVAAIVPGARPRLLLREDAVRAVHQGLVPTPSGYRRYPALPAPEIGGLWRSFLEALDAAWPAPEPTGPARVRFLLPALAEPLEAARTAGARSLAVPPQEIGPLAGGAGRRLWEGLAQAREEGVELAAVVDPARVEPALDLLGESFRRLGYADRELTGMTLLAHRPLRREEDPGAEPSRSSLLTEPDLVRVLRVAPAWAERVQG</sequence>
<dbReference type="Proteomes" id="UP001589793">
    <property type="component" value="Unassembled WGS sequence"/>
</dbReference>
<comment type="caution">
    <text evidence="1">The sequence shown here is derived from an EMBL/GenBank/DDBJ whole genome shotgun (WGS) entry which is preliminary data.</text>
</comment>
<gene>
    <name evidence="1" type="ORF">ACFFF6_05400</name>
</gene>